<dbReference type="AlphaFoldDB" id="A0A2T0BID7"/>
<dbReference type="EC" id="2.2.1.6" evidence="8"/>
<accession>A0A2T0BID7</accession>
<dbReference type="PROSITE" id="PS51671">
    <property type="entry name" value="ACT"/>
    <property type="match status" value="1"/>
</dbReference>
<keyword evidence="6 8" id="KW-0100">Branched-chain amino acid biosynthesis</keyword>
<evidence type="ECO:0000256" key="2">
    <source>
        <dbReference type="ARBA" id="ARBA00005025"/>
    </source>
</evidence>
<dbReference type="GO" id="GO:1990610">
    <property type="term" value="F:acetolactate synthase regulator activity"/>
    <property type="evidence" value="ECO:0007669"/>
    <property type="project" value="UniProtKB-UniRule"/>
</dbReference>
<dbReference type="InterPro" id="IPR039557">
    <property type="entry name" value="AHAS_ACT"/>
</dbReference>
<comment type="pathway">
    <text evidence="1 8">Amino-acid biosynthesis; L-isoleucine biosynthesis; L-isoleucine from 2-oxobutanoate: step 1/4.</text>
</comment>
<evidence type="ECO:0000256" key="5">
    <source>
        <dbReference type="ARBA" id="ARBA00022605"/>
    </source>
</evidence>
<dbReference type="UniPathway" id="UPA00049">
    <property type="reaction ID" value="UER00059"/>
</dbReference>
<evidence type="ECO:0000256" key="6">
    <source>
        <dbReference type="ARBA" id="ARBA00023304"/>
    </source>
</evidence>
<reference evidence="10 11" key="1">
    <citation type="submission" date="2018-03" db="EMBL/GenBank/DDBJ databases">
        <title>Genome sequence of Clostridium vincentii DSM 10228.</title>
        <authorList>
            <person name="Poehlein A."/>
            <person name="Daniel R."/>
        </authorList>
    </citation>
    <scope>NUCLEOTIDE SEQUENCE [LARGE SCALE GENOMIC DNA]</scope>
    <source>
        <strain evidence="10 11">DSM 10228</strain>
    </source>
</reference>
<dbReference type="InterPro" id="IPR027271">
    <property type="entry name" value="Acetolactate_synth/TF_NikR_C"/>
</dbReference>
<dbReference type="Pfam" id="PF10369">
    <property type="entry name" value="ALS_ss_C"/>
    <property type="match status" value="1"/>
</dbReference>
<comment type="similarity">
    <text evidence="3 8">Belongs to the acetolactate synthase small subunit family.</text>
</comment>
<organism evidence="10 11">
    <name type="scientific">Clostridium vincentii</name>
    <dbReference type="NCBI Taxonomy" id="52704"/>
    <lineage>
        <taxon>Bacteria</taxon>
        <taxon>Bacillati</taxon>
        <taxon>Bacillota</taxon>
        <taxon>Clostridia</taxon>
        <taxon>Eubacteriales</taxon>
        <taxon>Clostridiaceae</taxon>
        <taxon>Clostridium</taxon>
    </lineage>
</organism>
<comment type="caution">
    <text evidence="10">The sequence shown here is derived from an EMBL/GenBank/DDBJ whole genome shotgun (WGS) entry which is preliminary data.</text>
</comment>
<keyword evidence="11" id="KW-1185">Reference proteome</keyword>
<dbReference type="NCBIfam" id="TIGR00119">
    <property type="entry name" value="acolac_sm"/>
    <property type="match status" value="1"/>
</dbReference>
<dbReference type="UniPathway" id="UPA00047">
    <property type="reaction ID" value="UER00055"/>
</dbReference>
<dbReference type="InterPro" id="IPR045865">
    <property type="entry name" value="ACT-like_dom_sf"/>
</dbReference>
<dbReference type="SUPFAM" id="SSF55021">
    <property type="entry name" value="ACT-like"/>
    <property type="match status" value="2"/>
</dbReference>
<dbReference type="Proteomes" id="UP000239471">
    <property type="component" value="Unassembled WGS sequence"/>
</dbReference>
<comment type="function">
    <text evidence="8">Catalyzes the conversion of 2 pyruvate molecules into acetolactate in the first common step of the biosynthetic pathway of the branched-amino acids such as leucine, isoleucine, and valine.</text>
</comment>
<keyword evidence="5 8" id="KW-0028">Amino-acid biosynthesis</keyword>
<gene>
    <name evidence="10" type="primary">ilvH</name>
    <name evidence="10" type="ORF">CLVI_08570</name>
</gene>
<dbReference type="GO" id="GO:0005829">
    <property type="term" value="C:cytosol"/>
    <property type="evidence" value="ECO:0007669"/>
    <property type="project" value="TreeGrafter"/>
</dbReference>
<dbReference type="EMBL" id="PVXQ01000006">
    <property type="protein sequence ID" value="PRR83607.1"/>
    <property type="molecule type" value="Genomic_DNA"/>
</dbReference>
<dbReference type="GO" id="GO:0003984">
    <property type="term" value="F:acetolactate synthase activity"/>
    <property type="evidence" value="ECO:0007669"/>
    <property type="project" value="UniProtKB-UniRule"/>
</dbReference>
<sequence>MEQKHVLSVLVKNSSGVLSRVSGLFSRRGYNIDSLTVGRTENAKISRMTITLTGDSDVLEQVKKQLNKLEDVIKVIDLKANNSVYRELVLIKVNAKAEKRADINEIVNIFRCKIIDLSIDTLTIELTGDQSKICALVKLLEAYGIKEMVRTGVAALERGDKTIVSYDDYREEI</sequence>
<dbReference type="Gene3D" id="3.30.70.260">
    <property type="match status" value="1"/>
</dbReference>
<evidence type="ECO:0000256" key="8">
    <source>
        <dbReference type="RuleBase" id="RU368092"/>
    </source>
</evidence>
<dbReference type="FunFam" id="3.30.70.1150:FF:000001">
    <property type="entry name" value="Acetolactate synthase small subunit"/>
    <property type="match status" value="1"/>
</dbReference>
<name>A0A2T0BID7_9CLOT</name>
<dbReference type="PANTHER" id="PTHR30239">
    <property type="entry name" value="ACETOLACTATE SYNTHASE SMALL SUBUNIT"/>
    <property type="match status" value="1"/>
</dbReference>
<dbReference type="InterPro" id="IPR054480">
    <property type="entry name" value="AHAS_small-like_ACT"/>
</dbReference>
<keyword evidence="8 10" id="KW-0808">Transferase</keyword>
<dbReference type="PANTHER" id="PTHR30239:SF0">
    <property type="entry name" value="ACETOLACTATE SYNTHASE SMALL SUBUNIT 1, CHLOROPLASTIC"/>
    <property type="match status" value="1"/>
</dbReference>
<comment type="catalytic activity">
    <reaction evidence="7 8">
        <text>2 pyruvate + H(+) = (2S)-2-acetolactate + CO2</text>
        <dbReference type="Rhea" id="RHEA:25249"/>
        <dbReference type="ChEBI" id="CHEBI:15361"/>
        <dbReference type="ChEBI" id="CHEBI:15378"/>
        <dbReference type="ChEBI" id="CHEBI:16526"/>
        <dbReference type="ChEBI" id="CHEBI:58476"/>
        <dbReference type="EC" id="2.2.1.6"/>
    </reaction>
</comment>
<dbReference type="GO" id="GO:0009099">
    <property type="term" value="P:L-valine biosynthetic process"/>
    <property type="evidence" value="ECO:0007669"/>
    <property type="project" value="UniProtKB-UniRule"/>
</dbReference>
<dbReference type="InterPro" id="IPR004789">
    <property type="entry name" value="Acetalactate_synth_ssu"/>
</dbReference>
<protein>
    <recommendedName>
        <fullName evidence="8">Acetolactate synthase small subunit</fullName>
        <shortName evidence="8">AHAS</shortName>
        <shortName evidence="8">ALS</shortName>
        <ecNumber evidence="8">2.2.1.6</ecNumber>
    </recommendedName>
    <alternativeName>
        <fullName evidence="8">Acetohydroxy-acid synthase small subunit</fullName>
    </alternativeName>
</protein>
<evidence type="ECO:0000256" key="3">
    <source>
        <dbReference type="ARBA" id="ARBA00006341"/>
    </source>
</evidence>
<dbReference type="CDD" id="cd04878">
    <property type="entry name" value="ACT_AHAS"/>
    <property type="match status" value="1"/>
</dbReference>
<evidence type="ECO:0000256" key="7">
    <source>
        <dbReference type="ARBA" id="ARBA00048670"/>
    </source>
</evidence>
<comment type="subunit">
    <text evidence="4 8">Dimer of large and small chains.</text>
</comment>
<comment type="pathway">
    <text evidence="2 8">Amino-acid biosynthesis; L-valine biosynthesis; L-valine from pyruvate: step 1/4.</text>
</comment>
<proteinExistence type="inferred from homology"/>
<dbReference type="FunFam" id="3.30.70.260:FF:000001">
    <property type="entry name" value="Acetolactate synthase, small subunit"/>
    <property type="match status" value="1"/>
</dbReference>
<dbReference type="OrthoDB" id="9787365at2"/>
<evidence type="ECO:0000313" key="11">
    <source>
        <dbReference type="Proteomes" id="UP000239471"/>
    </source>
</evidence>
<evidence type="ECO:0000259" key="9">
    <source>
        <dbReference type="PROSITE" id="PS51671"/>
    </source>
</evidence>
<dbReference type="InterPro" id="IPR019455">
    <property type="entry name" value="Acetolactate_synth_ssu_C"/>
</dbReference>
<dbReference type="Pfam" id="PF22629">
    <property type="entry name" value="ACT_AHAS_ss"/>
    <property type="match status" value="1"/>
</dbReference>
<dbReference type="InterPro" id="IPR002912">
    <property type="entry name" value="ACT_dom"/>
</dbReference>
<dbReference type="Gene3D" id="3.30.70.1150">
    <property type="entry name" value="ACT-like. Chain A, domain 2"/>
    <property type="match status" value="1"/>
</dbReference>
<dbReference type="GO" id="GO:0009097">
    <property type="term" value="P:isoleucine biosynthetic process"/>
    <property type="evidence" value="ECO:0007669"/>
    <property type="project" value="UniProtKB-UniRule"/>
</dbReference>
<dbReference type="RefSeq" id="WP_106058886.1">
    <property type="nucleotide sequence ID" value="NZ_PVXQ01000006.1"/>
</dbReference>
<evidence type="ECO:0000256" key="1">
    <source>
        <dbReference type="ARBA" id="ARBA00004974"/>
    </source>
</evidence>
<feature type="domain" description="ACT" evidence="9">
    <location>
        <begin position="6"/>
        <end position="80"/>
    </location>
</feature>
<evidence type="ECO:0000313" key="10">
    <source>
        <dbReference type="EMBL" id="PRR83607.1"/>
    </source>
</evidence>
<evidence type="ECO:0000256" key="4">
    <source>
        <dbReference type="ARBA" id="ARBA00011744"/>
    </source>
</evidence>
<dbReference type="NCBIfam" id="NF008864">
    <property type="entry name" value="PRK11895.1"/>
    <property type="match status" value="1"/>
</dbReference>